<evidence type="ECO:0000256" key="2">
    <source>
        <dbReference type="ARBA" id="ARBA00022827"/>
    </source>
</evidence>
<dbReference type="GO" id="GO:0016709">
    <property type="term" value="F:oxidoreductase activity, acting on paired donors, with incorporation or reduction of molecular oxygen, NAD(P)H as one donor, and incorporation of one atom of oxygen"/>
    <property type="evidence" value="ECO:0007669"/>
    <property type="project" value="UniProtKB-ARBA"/>
</dbReference>
<evidence type="ECO:0000313" key="6">
    <source>
        <dbReference type="Proteomes" id="UP000324241"/>
    </source>
</evidence>
<dbReference type="Pfam" id="PF01494">
    <property type="entry name" value="FAD_binding_3"/>
    <property type="match status" value="1"/>
</dbReference>
<comment type="caution">
    <text evidence="5">The sequence shown here is derived from an EMBL/GenBank/DDBJ whole genome shotgun (WGS) entry which is preliminary data.</text>
</comment>
<dbReference type="PRINTS" id="PR00420">
    <property type="entry name" value="RNGMNOXGNASE"/>
</dbReference>
<accession>A0A5M9MEQ4</accession>
<gene>
    <name evidence="5" type="ORF">ATNIH1004_006881</name>
</gene>
<reference evidence="5 6" key="1">
    <citation type="submission" date="2019-08" db="EMBL/GenBank/DDBJ databases">
        <title>The genome sequence of a newly discovered highly antifungal drug resistant Aspergillus species, Aspergillus tanneri NIH 1004.</title>
        <authorList>
            <person name="Mounaud S."/>
            <person name="Singh I."/>
            <person name="Joardar V."/>
            <person name="Pakala S."/>
            <person name="Pakala S."/>
            <person name="Venepally P."/>
            <person name="Chung J.K."/>
            <person name="Losada L."/>
            <person name="Nierman W.C."/>
        </authorList>
    </citation>
    <scope>NUCLEOTIDE SEQUENCE [LARGE SCALE GENOMIC DNA]</scope>
    <source>
        <strain evidence="5 6">NIH1004</strain>
    </source>
</reference>
<dbReference type="RefSeq" id="XP_033424823.1">
    <property type="nucleotide sequence ID" value="XM_033571508.1"/>
</dbReference>
<keyword evidence="1" id="KW-0285">Flavoprotein</keyword>
<protein>
    <recommendedName>
        <fullName evidence="4">FAD-binding domain-containing protein</fullName>
    </recommendedName>
</protein>
<dbReference type="GeneID" id="54329583"/>
<keyword evidence="3" id="KW-0560">Oxidoreductase</keyword>
<dbReference type="AlphaFoldDB" id="A0A5M9MEQ4"/>
<evidence type="ECO:0000259" key="4">
    <source>
        <dbReference type="Pfam" id="PF01494"/>
    </source>
</evidence>
<sequence length="77" mass="8823">MGIGLRCTRIFLAGNAIHTQSPKADQSMNMSMQDTYNLGWKLASVFKGATSPKILQVYQEERLFVIERLLRFDKRVC</sequence>
<keyword evidence="2" id="KW-0274">FAD</keyword>
<evidence type="ECO:0000256" key="3">
    <source>
        <dbReference type="ARBA" id="ARBA00023002"/>
    </source>
</evidence>
<dbReference type="OrthoDB" id="1716816at2759"/>
<evidence type="ECO:0000256" key="1">
    <source>
        <dbReference type="ARBA" id="ARBA00022630"/>
    </source>
</evidence>
<dbReference type="InterPro" id="IPR002938">
    <property type="entry name" value="FAD-bd"/>
</dbReference>
<feature type="domain" description="FAD-binding" evidence="4">
    <location>
        <begin position="7"/>
        <end position="72"/>
    </location>
</feature>
<dbReference type="Gene3D" id="3.50.50.60">
    <property type="entry name" value="FAD/NAD(P)-binding domain"/>
    <property type="match status" value="1"/>
</dbReference>
<dbReference type="GO" id="GO:0071949">
    <property type="term" value="F:FAD binding"/>
    <property type="evidence" value="ECO:0007669"/>
    <property type="project" value="InterPro"/>
</dbReference>
<dbReference type="EMBL" id="QUQM01000007">
    <property type="protein sequence ID" value="KAA8645462.1"/>
    <property type="molecule type" value="Genomic_DNA"/>
</dbReference>
<dbReference type="PANTHER" id="PTHR43004">
    <property type="entry name" value="TRK SYSTEM POTASSIUM UPTAKE PROTEIN"/>
    <property type="match status" value="1"/>
</dbReference>
<proteinExistence type="predicted"/>
<dbReference type="Proteomes" id="UP000324241">
    <property type="component" value="Unassembled WGS sequence"/>
</dbReference>
<dbReference type="SUPFAM" id="SSF51905">
    <property type="entry name" value="FAD/NAD(P)-binding domain"/>
    <property type="match status" value="1"/>
</dbReference>
<evidence type="ECO:0000313" key="5">
    <source>
        <dbReference type="EMBL" id="KAA8645462.1"/>
    </source>
</evidence>
<dbReference type="InterPro" id="IPR050641">
    <property type="entry name" value="RIFMO-like"/>
</dbReference>
<name>A0A5M9MEQ4_9EURO</name>
<dbReference type="PANTHER" id="PTHR43004:SF13">
    <property type="entry name" value="FAD-BINDING DOMAIN-CONTAINING PROTEIN-RELATED"/>
    <property type="match status" value="1"/>
</dbReference>
<organism evidence="5 6">
    <name type="scientific">Aspergillus tanneri</name>
    <dbReference type="NCBI Taxonomy" id="1220188"/>
    <lineage>
        <taxon>Eukaryota</taxon>
        <taxon>Fungi</taxon>
        <taxon>Dikarya</taxon>
        <taxon>Ascomycota</taxon>
        <taxon>Pezizomycotina</taxon>
        <taxon>Eurotiomycetes</taxon>
        <taxon>Eurotiomycetidae</taxon>
        <taxon>Eurotiales</taxon>
        <taxon>Aspergillaceae</taxon>
        <taxon>Aspergillus</taxon>
        <taxon>Aspergillus subgen. Circumdati</taxon>
    </lineage>
</organism>
<dbReference type="InterPro" id="IPR036188">
    <property type="entry name" value="FAD/NAD-bd_sf"/>
</dbReference>